<organism evidence="2 3">
    <name type="scientific">Levilinea saccharolytica</name>
    <dbReference type="NCBI Taxonomy" id="229921"/>
    <lineage>
        <taxon>Bacteria</taxon>
        <taxon>Bacillati</taxon>
        <taxon>Chloroflexota</taxon>
        <taxon>Anaerolineae</taxon>
        <taxon>Anaerolineales</taxon>
        <taxon>Anaerolineaceae</taxon>
        <taxon>Levilinea</taxon>
    </lineage>
</organism>
<dbReference type="Pfam" id="PF13182">
    <property type="entry name" value="DUF4007"/>
    <property type="match status" value="1"/>
</dbReference>
<dbReference type="InterPro" id="IPR025248">
    <property type="entry name" value="DUF4007"/>
</dbReference>
<comment type="caution">
    <text evidence="2">The sequence shown here is derived from an EMBL/GenBank/DDBJ whole genome shotgun (WGS) entry which is preliminary data.</text>
</comment>
<gene>
    <name evidence="2" type="ORF">ADN01_16605</name>
</gene>
<dbReference type="EMBL" id="LGCM01000063">
    <property type="protein sequence ID" value="KPL76596.1"/>
    <property type="molecule type" value="Genomic_DNA"/>
</dbReference>
<feature type="domain" description="DUF4007" evidence="1">
    <location>
        <begin position="20"/>
        <end position="264"/>
    </location>
</feature>
<evidence type="ECO:0000313" key="3">
    <source>
        <dbReference type="Proteomes" id="UP000050501"/>
    </source>
</evidence>
<reference evidence="2 3" key="1">
    <citation type="submission" date="2015-07" db="EMBL/GenBank/DDBJ databases">
        <title>Genome sequence of Levilinea saccharolytica DSM 16555.</title>
        <authorList>
            <person name="Hemp J."/>
            <person name="Ward L.M."/>
            <person name="Pace L.A."/>
            <person name="Fischer W.W."/>
        </authorList>
    </citation>
    <scope>NUCLEOTIDE SEQUENCE [LARGE SCALE GENOMIC DNA]</scope>
    <source>
        <strain evidence="2 3">KIBI-1</strain>
    </source>
</reference>
<dbReference type="OrthoDB" id="148338at2"/>
<evidence type="ECO:0000259" key="1">
    <source>
        <dbReference type="Pfam" id="PF13182"/>
    </source>
</evidence>
<evidence type="ECO:0000313" key="2">
    <source>
        <dbReference type="EMBL" id="KPL76596.1"/>
    </source>
</evidence>
<dbReference type="STRING" id="229921.ADN01_16605"/>
<accession>A0A0P6XKK7</accession>
<proteinExistence type="predicted"/>
<protein>
    <recommendedName>
        <fullName evidence="1">DUF4007 domain-containing protein</fullName>
    </recommendedName>
</protein>
<sequence>MAENDELAGIDATRLGLTFHRTFYLKRAAVKQVIELIENDGEDDGEKAKIRRKDIRGNSQLGTIQVEAFPRWAWGIGILDQNKQFTTFGRYVRIHDTSMDQLSTLWLMHYHLSAPHGPGPTFWNQIVCSRFRSGDEFTQSEIEQDIAEIYSKEKGKPLSPGSAKSTANAFLETYVKSDGLGNLGILEEIGDNHYRVMETDIPPVWAVAAAVLDYWQANFPNQVTVNLNSLTSESGLASLFMISRSRLDMILGEMRDAGVVELFRVAPPYQVALLNSDMEMIFQRMYSHEPSA</sequence>
<keyword evidence="3" id="KW-1185">Reference proteome</keyword>
<dbReference type="Proteomes" id="UP000050501">
    <property type="component" value="Unassembled WGS sequence"/>
</dbReference>
<dbReference type="RefSeq" id="WP_062417763.1">
    <property type="nucleotide sequence ID" value="NZ_DF967974.1"/>
</dbReference>
<name>A0A0P6XKK7_9CHLR</name>
<dbReference type="AlphaFoldDB" id="A0A0P6XKK7"/>